<dbReference type="PANTHER" id="PTHR12475:SF4">
    <property type="entry name" value="PROTEIN THEM6"/>
    <property type="match status" value="1"/>
</dbReference>
<dbReference type="Pfam" id="PF13279">
    <property type="entry name" value="4HBT_2"/>
    <property type="match status" value="1"/>
</dbReference>
<keyword evidence="2" id="KW-0812">Transmembrane</keyword>
<organism evidence="3 4">
    <name type="scientific">Ophiocordyceps sinensis</name>
    <dbReference type="NCBI Taxonomy" id="72228"/>
    <lineage>
        <taxon>Eukaryota</taxon>
        <taxon>Fungi</taxon>
        <taxon>Dikarya</taxon>
        <taxon>Ascomycota</taxon>
        <taxon>Pezizomycotina</taxon>
        <taxon>Sordariomycetes</taxon>
        <taxon>Hypocreomycetidae</taxon>
        <taxon>Hypocreales</taxon>
        <taxon>Ophiocordycipitaceae</taxon>
        <taxon>Ophiocordyceps</taxon>
    </lineage>
</organism>
<dbReference type="Proteomes" id="UP000557566">
    <property type="component" value="Unassembled WGS sequence"/>
</dbReference>
<gene>
    <name evidence="3" type="ORF">G6O67_001044</name>
</gene>
<keyword evidence="2" id="KW-1133">Transmembrane helix</keyword>
<comment type="caution">
    <text evidence="3">The sequence shown here is derived from an EMBL/GenBank/DDBJ whole genome shotgun (WGS) entry which is preliminary data.</text>
</comment>
<dbReference type="InterPro" id="IPR051490">
    <property type="entry name" value="THEM6_lcsJ_thioesterase"/>
</dbReference>
<keyword evidence="4" id="KW-1185">Reference proteome</keyword>
<accession>A0A8H4V8N9</accession>
<feature type="transmembrane region" description="Helical" evidence="2">
    <location>
        <begin position="53"/>
        <end position="82"/>
    </location>
</feature>
<dbReference type="InterPro" id="IPR029069">
    <property type="entry name" value="HotDog_dom_sf"/>
</dbReference>
<sequence length="345" mass="38272">MASASSKVGGLTFAVHLLAPLALGSAGYAAWRVNWPILTRSFLTGPGRTSRLLLLLFVVFNWKNLPFAWTYRVFYAIIYHLFLRKPLQLTPRALFKPLVSETHAPLLEMDYNLHKSNSTYFTDLDVSRTHLVSFLCRPGLRKLAYNPETKLVLDPATNEPVAGSMGIVLGAVNCSFKREIGIYRGYELWSRLLCWDRKWMYIVTHFVPKGTARPTEWLDQTSGKVRKTAANGAAAGWESKMHATAISKYVFKLGRLTVHPAVILSESGVLPDRPGGWTGGVDSLGDETADVDGVDLSEEGDWDWRRVEAQRRKGMELAAQFHALDGMHGLFDGGANGALGKYGPC</sequence>
<keyword evidence="2" id="KW-0472">Membrane</keyword>
<evidence type="ECO:0000256" key="2">
    <source>
        <dbReference type="SAM" id="Phobius"/>
    </source>
</evidence>
<evidence type="ECO:0008006" key="5">
    <source>
        <dbReference type="Google" id="ProtNLM"/>
    </source>
</evidence>
<evidence type="ECO:0000256" key="1">
    <source>
        <dbReference type="ARBA" id="ARBA00038476"/>
    </source>
</evidence>
<dbReference type="AlphaFoldDB" id="A0A8H4V8N9"/>
<proteinExistence type="inferred from homology"/>
<dbReference type="PANTHER" id="PTHR12475">
    <property type="match status" value="1"/>
</dbReference>
<dbReference type="EMBL" id="JAAVMX010000002">
    <property type="protein sequence ID" value="KAF4511836.1"/>
    <property type="molecule type" value="Genomic_DNA"/>
</dbReference>
<evidence type="ECO:0000313" key="3">
    <source>
        <dbReference type="EMBL" id="KAF4511836.1"/>
    </source>
</evidence>
<name>A0A8H4V8N9_9HYPO</name>
<reference evidence="3 4" key="1">
    <citation type="journal article" date="2020" name="Genome Biol. Evol.">
        <title>A new high-quality draft genome assembly of the Chinese cordyceps Ophiocordyceps sinensis.</title>
        <authorList>
            <person name="Shu R."/>
            <person name="Zhang J."/>
            <person name="Meng Q."/>
            <person name="Zhang H."/>
            <person name="Zhou G."/>
            <person name="Li M."/>
            <person name="Wu P."/>
            <person name="Zhao Y."/>
            <person name="Chen C."/>
            <person name="Qin Q."/>
        </authorList>
    </citation>
    <scope>NUCLEOTIDE SEQUENCE [LARGE SCALE GENOMIC DNA]</scope>
    <source>
        <strain evidence="3 4">IOZ07</strain>
    </source>
</reference>
<evidence type="ECO:0000313" key="4">
    <source>
        <dbReference type="Proteomes" id="UP000557566"/>
    </source>
</evidence>
<dbReference type="OrthoDB" id="265761at2759"/>
<protein>
    <recommendedName>
        <fullName evidence="5">Capsule polysaccharide biosynthesis protein</fullName>
    </recommendedName>
</protein>
<dbReference type="SUPFAM" id="SSF54637">
    <property type="entry name" value="Thioesterase/thiol ester dehydrase-isomerase"/>
    <property type="match status" value="1"/>
</dbReference>
<comment type="similarity">
    <text evidence="1">Belongs to the lcsJ thioesterase family.</text>
</comment>